<comment type="subunit">
    <text evidence="6">Homodimer. Heterotetramer of two MnmE and two MnmG subunits.</text>
</comment>
<evidence type="ECO:0000313" key="11">
    <source>
        <dbReference type="Proteomes" id="UP000025047"/>
    </source>
</evidence>
<protein>
    <recommendedName>
        <fullName evidence="6">tRNA modification GTPase MnmE</fullName>
        <ecNumber evidence="6">3.6.-.-</ecNumber>
    </recommendedName>
</protein>
<dbReference type="CDD" id="cd14858">
    <property type="entry name" value="TrmE_N"/>
    <property type="match status" value="1"/>
</dbReference>
<evidence type="ECO:0000259" key="7">
    <source>
        <dbReference type="Pfam" id="PF01926"/>
    </source>
</evidence>
<feature type="binding site" evidence="6">
    <location>
        <position position="226"/>
    </location>
    <ligand>
        <name>Mg(2+)</name>
        <dbReference type="ChEBI" id="CHEBI:18420"/>
    </ligand>
</feature>
<feature type="binding site" evidence="6">
    <location>
        <position position="116"/>
    </location>
    <ligand>
        <name>(6S)-5-formyl-5,6,7,8-tetrahydrofolate</name>
        <dbReference type="ChEBI" id="CHEBI:57457"/>
    </ligand>
</feature>
<feature type="binding site" evidence="6">
    <location>
        <position position="428"/>
    </location>
    <ligand>
        <name>(6S)-5-formyl-5,6,7,8-tetrahydrofolate</name>
        <dbReference type="ChEBI" id="CHEBI:57457"/>
    </ligand>
</feature>
<keyword evidence="2 6" id="KW-0819">tRNA processing</keyword>
<dbReference type="InterPro" id="IPR005225">
    <property type="entry name" value="Small_GTP-bd"/>
</dbReference>
<dbReference type="InterPro" id="IPR025867">
    <property type="entry name" value="MnmE_helical"/>
</dbReference>
<keyword evidence="6" id="KW-0378">Hydrolase</keyword>
<evidence type="ECO:0000259" key="9">
    <source>
        <dbReference type="Pfam" id="PF12631"/>
    </source>
</evidence>
<dbReference type="Pfam" id="PF12631">
    <property type="entry name" value="MnmE_helical"/>
    <property type="match status" value="1"/>
</dbReference>
<comment type="cofactor">
    <cofactor evidence="6">
        <name>K(+)</name>
        <dbReference type="ChEBI" id="CHEBI:29103"/>
    </cofactor>
    <text evidence="6">Binds 1 potassium ion per subunit.</text>
</comment>
<dbReference type="SUPFAM" id="SSF116878">
    <property type="entry name" value="TrmE connector domain"/>
    <property type="match status" value="1"/>
</dbReference>
<sequence>MDTIYALATARGRAGVAVIRISGPEARRAAERMAGALPAHGRGLRILRDGQGEVLDQALVLTFAEGRSFTGAAVVELHLHGSRAVINAVLARLSELEGLRLAEAGEFTRQALENGRLDLSQVEGLADLVDAETEAQRRQAMRTMAGGLGEKADLWKRDLLRAMALLEAVIDFAEEDVPVDVTPEVVEILDRCDAAMRREMDGVGVAERIREGFEVAIIGAPNMGKSTLLNHLAGRDAAIISDVPGTTRDVIEVRMELRGLPVTLLDTAGLRDSDDAVEAIGIARARSRAASADIRVHLVAPDDTVESVESGPDDIVRIARADMFDDARPGVSGRTGAGVSSLLDEISARLDQRSQGAGVAIRERHRLALRDGIDYIARCRLILPEGSAALDLAAEELRLAVRALDSLVGRVDVEDVLGEIFSSFCIGK</sequence>
<dbReference type="InterPro" id="IPR031168">
    <property type="entry name" value="G_TrmE"/>
</dbReference>
<dbReference type="InterPro" id="IPR027368">
    <property type="entry name" value="MnmE_dom2"/>
</dbReference>
<feature type="binding site" evidence="6">
    <location>
        <position position="243"/>
    </location>
    <ligand>
        <name>K(+)</name>
        <dbReference type="ChEBI" id="CHEBI:29103"/>
    </ligand>
</feature>
<dbReference type="GO" id="GO:0005525">
    <property type="term" value="F:GTP binding"/>
    <property type="evidence" value="ECO:0007669"/>
    <property type="project" value="UniProtKB-UniRule"/>
</dbReference>
<evidence type="ECO:0000256" key="6">
    <source>
        <dbReference type="HAMAP-Rule" id="MF_00379"/>
    </source>
</evidence>
<dbReference type="GO" id="GO:0030488">
    <property type="term" value="P:tRNA methylation"/>
    <property type="evidence" value="ECO:0007669"/>
    <property type="project" value="TreeGrafter"/>
</dbReference>
<feature type="binding site" evidence="6">
    <location>
        <position position="76"/>
    </location>
    <ligand>
        <name>(6S)-5-formyl-5,6,7,8-tetrahydrofolate</name>
        <dbReference type="ChEBI" id="CHEBI:57457"/>
    </ligand>
</feature>
<comment type="caution">
    <text evidence="10">The sequence shown here is derived from an EMBL/GenBank/DDBJ whole genome shotgun (WGS) entry which is preliminary data.</text>
</comment>
<evidence type="ECO:0000256" key="2">
    <source>
        <dbReference type="ARBA" id="ARBA00022694"/>
    </source>
</evidence>
<keyword evidence="6" id="KW-0479">Metal-binding</keyword>
<keyword evidence="6" id="KW-0460">Magnesium</keyword>
<dbReference type="eggNOG" id="COG0486">
    <property type="taxonomic scope" value="Bacteria"/>
</dbReference>
<organism evidence="10 11">
    <name type="scientific">Limimaricola hongkongensis DSM 17492</name>
    <dbReference type="NCBI Taxonomy" id="1122180"/>
    <lineage>
        <taxon>Bacteria</taxon>
        <taxon>Pseudomonadati</taxon>
        <taxon>Pseudomonadota</taxon>
        <taxon>Alphaproteobacteria</taxon>
        <taxon>Rhodobacterales</taxon>
        <taxon>Paracoccaceae</taxon>
        <taxon>Limimaricola</taxon>
    </lineage>
</organism>
<keyword evidence="3 6" id="KW-0547">Nucleotide-binding</keyword>
<evidence type="ECO:0000256" key="4">
    <source>
        <dbReference type="ARBA" id="ARBA00022958"/>
    </source>
</evidence>
<dbReference type="Gene3D" id="3.40.50.300">
    <property type="entry name" value="P-loop containing nucleotide triphosphate hydrolases"/>
    <property type="match status" value="1"/>
</dbReference>
<dbReference type="STRING" id="1122180.Lokhon_00689"/>
<feature type="domain" description="MnmE helical" evidence="9">
    <location>
        <begin position="119"/>
        <end position="425"/>
    </location>
</feature>
<dbReference type="InterPro" id="IPR004520">
    <property type="entry name" value="GTPase_MnmE"/>
</dbReference>
<dbReference type="PATRIC" id="fig|1122180.6.peg.688"/>
<keyword evidence="11" id="KW-1185">Reference proteome</keyword>
<dbReference type="GO" id="GO:0002098">
    <property type="term" value="P:tRNA wobble uridine modification"/>
    <property type="evidence" value="ECO:0007669"/>
    <property type="project" value="TreeGrafter"/>
</dbReference>
<comment type="caution">
    <text evidence="6">Lacks conserved residue(s) required for the propagation of feature annotation.</text>
</comment>
<feature type="binding site" evidence="6">
    <location>
        <begin position="266"/>
        <end position="269"/>
    </location>
    <ligand>
        <name>GTP</name>
        <dbReference type="ChEBI" id="CHEBI:37565"/>
    </ligand>
</feature>
<feature type="binding site" evidence="6">
    <location>
        <position position="247"/>
    </location>
    <ligand>
        <name>Mg(2+)</name>
        <dbReference type="ChEBI" id="CHEBI:18420"/>
    </ligand>
</feature>
<gene>
    <name evidence="6" type="primary">mnmE</name>
    <name evidence="6" type="synonym">trmE</name>
    <name evidence="10" type="ORF">Lokhon_00689</name>
</gene>
<dbReference type="Gene3D" id="1.20.120.430">
    <property type="entry name" value="tRNA modification GTPase MnmE domain 2"/>
    <property type="match status" value="1"/>
</dbReference>
<comment type="subcellular location">
    <subcellularLocation>
        <location evidence="6">Cytoplasm</location>
    </subcellularLocation>
</comment>
<dbReference type="GO" id="GO:0046872">
    <property type="term" value="F:metal ion binding"/>
    <property type="evidence" value="ECO:0007669"/>
    <property type="project" value="UniProtKB-KW"/>
</dbReference>
<evidence type="ECO:0000256" key="3">
    <source>
        <dbReference type="ARBA" id="ARBA00022741"/>
    </source>
</evidence>
<feature type="binding site" evidence="6">
    <location>
        <position position="241"/>
    </location>
    <ligand>
        <name>K(+)</name>
        <dbReference type="ChEBI" id="CHEBI:29103"/>
    </ligand>
</feature>
<dbReference type="SUPFAM" id="SSF52540">
    <property type="entry name" value="P-loop containing nucleoside triphosphate hydrolases"/>
    <property type="match status" value="1"/>
</dbReference>
<keyword evidence="5 6" id="KW-0342">GTP-binding</keyword>
<feature type="domain" description="G" evidence="7">
    <location>
        <begin position="214"/>
        <end position="307"/>
    </location>
</feature>
<dbReference type="AlphaFoldDB" id="A0A017HG96"/>
<feature type="binding site" evidence="6">
    <location>
        <position position="246"/>
    </location>
    <ligand>
        <name>K(+)</name>
        <dbReference type="ChEBI" id="CHEBI:29103"/>
    </ligand>
</feature>
<keyword evidence="4 6" id="KW-0630">Potassium</keyword>
<dbReference type="PANTHER" id="PTHR42714:SF2">
    <property type="entry name" value="TRNA MODIFICATION GTPASE GTPBP3, MITOCHONDRIAL"/>
    <property type="match status" value="1"/>
</dbReference>
<evidence type="ECO:0000256" key="1">
    <source>
        <dbReference type="ARBA" id="ARBA00011043"/>
    </source>
</evidence>
<dbReference type="InterPro" id="IPR027417">
    <property type="entry name" value="P-loop_NTPase"/>
</dbReference>
<feature type="binding site" evidence="6">
    <location>
        <position position="222"/>
    </location>
    <ligand>
        <name>K(+)</name>
        <dbReference type="ChEBI" id="CHEBI:29103"/>
    </ligand>
</feature>
<feature type="domain" description="GTP-binding protein TrmE N-terminal" evidence="8">
    <location>
        <begin position="3"/>
        <end position="116"/>
    </location>
</feature>
<dbReference type="InterPro" id="IPR027266">
    <property type="entry name" value="TrmE/GcvT-like"/>
</dbReference>
<dbReference type="OrthoDB" id="9805918at2"/>
<accession>A0A017HG96</accession>
<dbReference type="NCBIfam" id="NF003661">
    <property type="entry name" value="PRK05291.1-3"/>
    <property type="match status" value="1"/>
</dbReference>
<evidence type="ECO:0000313" key="10">
    <source>
        <dbReference type="EMBL" id="EYD73163.1"/>
    </source>
</evidence>
<feature type="binding site" evidence="6">
    <location>
        <begin position="241"/>
        <end position="247"/>
    </location>
    <ligand>
        <name>GTP</name>
        <dbReference type="ChEBI" id="CHEBI:37565"/>
    </ligand>
</feature>
<dbReference type="HOGENOM" id="CLU_019624_3_1_5"/>
<dbReference type="PANTHER" id="PTHR42714">
    <property type="entry name" value="TRNA MODIFICATION GTPASE GTPBP3"/>
    <property type="match status" value="1"/>
</dbReference>
<dbReference type="Proteomes" id="UP000025047">
    <property type="component" value="Unassembled WGS sequence"/>
</dbReference>
<dbReference type="Pfam" id="PF01926">
    <property type="entry name" value="MMR_HSR1"/>
    <property type="match status" value="1"/>
</dbReference>
<dbReference type="NCBIfam" id="TIGR00231">
    <property type="entry name" value="small_GTP"/>
    <property type="match status" value="1"/>
</dbReference>
<dbReference type="HAMAP" id="MF_00379">
    <property type="entry name" value="GTPase_MnmE"/>
    <property type="match status" value="1"/>
</dbReference>
<comment type="similarity">
    <text evidence="1 6">Belongs to the TRAFAC class TrmE-Era-EngA-EngB-Septin-like GTPase superfamily. TrmE GTPase family.</text>
</comment>
<dbReference type="EC" id="3.6.-.-" evidence="6"/>
<dbReference type="RefSeq" id="WP_017927809.1">
    <property type="nucleotide sequence ID" value="NZ_KB822996.1"/>
</dbReference>
<keyword evidence="6" id="KW-0963">Cytoplasm</keyword>
<reference evidence="10 11" key="1">
    <citation type="submission" date="2013-03" db="EMBL/GenBank/DDBJ databases">
        <authorList>
            <person name="Fiebig A."/>
            <person name="Goeker M."/>
            <person name="Klenk H.-P.P."/>
        </authorList>
    </citation>
    <scope>NUCLEOTIDE SEQUENCE [LARGE SCALE GENOMIC DNA]</scope>
    <source>
        <strain evidence="10 11">DSM 17492</strain>
    </source>
</reference>
<comment type="function">
    <text evidence="6">Exhibits a very high intrinsic GTPase hydrolysis rate. Involved in the addition of a carboxymethylaminomethyl (cmnm) group at the wobble position (U34) of certain tRNAs, forming tRNA-cmnm(5)s(2)U34.</text>
</comment>
<evidence type="ECO:0000259" key="8">
    <source>
        <dbReference type="Pfam" id="PF10396"/>
    </source>
</evidence>
<proteinExistence type="inferred from homology"/>
<dbReference type="GO" id="GO:0003924">
    <property type="term" value="F:GTPase activity"/>
    <property type="evidence" value="ECO:0007669"/>
    <property type="project" value="UniProtKB-UniRule"/>
</dbReference>
<feature type="binding site" evidence="6">
    <location>
        <position position="20"/>
    </location>
    <ligand>
        <name>(6S)-5-formyl-5,6,7,8-tetrahydrofolate</name>
        <dbReference type="ChEBI" id="CHEBI:57457"/>
    </ligand>
</feature>
<dbReference type="InterPro" id="IPR006073">
    <property type="entry name" value="GTP-bd"/>
</dbReference>
<name>A0A017HG96_9RHOB</name>
<dbReference type="CDD" id="cd04164">
    <property type="entry name" value="trmE"/>
    <property type="match status" value="1"/>
</dbReference>
<dbReference type="InterPro" id="IPR018948">
    <property type="entry name" value="GTP-bd_TrmE_N"/>
</dbReference>
<evidence type="ECO:0000256" key="5">
    <source>
        <dbReference type="ARBA" id="ARBA00023134"/>
    </source>
</evidence>
<dbReference type="EMBL" id="APGJ01000003">
    <property type="protein sequence ID" value="EYD73163.1"/>
    <property type="molecule type" value="Genomic_DNA"/>
</dbReference>
<dbReference type="Pfam" id="PF10396">
    <property type="entry name" value="TrmE_N"/>
    <property type="match status" value="1"/>
</dbReference>
<dbReference type="GO" id="GO:0005737">
    <property type="term" value="C:cytoplasm"/>
    <property type="evidence" value="ECO:0007669"/>
    <property type="project" value="UniProtKB-SubCell"/>
</dbReference>
<dbReference type="Gene3D" id="3.30.1360.120">
    <property type="entry name" value="Probable tRNA modification gtpase trme, domain 1"/>
    <property type="match status" value="1"/>
</dbReference>